<dbReference type="PANTHER" id="PTHR47843:SF5">
    <property type="entry name" value="BTB_POZ DOMAIN PROTEIN"/>
    <property type="match status" value="1"/>
</dbReference>
<dbReference type="InterPro" id="IPR011333">
    <property type="entry name" value="SKP1/BTB/POZ_sf"/>
</dbReference>
<dbReference type="EMBL" id="JAPZBT010000002">
    <property type="protein sequence ID" value="KAJ5371881.1"/>
    <property type="molecule type" value="Genomic_DNA"/>
</dbReference>
<dbReference type="Gene3D" id="3.30.710.10">
    <property type="entry name" value="Potassium Channel Kv1.1, Chain A"/>
    <property type="match status" value="1"/>
</dbReference>
<reference evidence="1" key="2">
    <citation type="journal article" date="2023" name="IMA Fungus">
        <title>Comparative genomic study of the Penicillium genus elucidates a diverse pangenome and 15 lateral gene transfer events.</title>
        <authorList>
            <person name="Petersen C."/>
            <person name="Sorensen T."/>
            <person name="Nielsen M.R."/>
            <person name="Sondergaard T.E."/>
            <person name="Sorensen J.L."/>
            <person name="Fitzpatrick D.A."/>
            <person name="Frisvad J.C."/>
            <person name="Nielsen K.L."/>
        </authorList>
    </citation>
    <scope>NUCLEOTIDE SEQUENCE</scope>
    <source>
        <strain evidence="1">IBT 3081</strain>
    </source>
</reference>
<gene>
    <name evidence="1" type="ORF">N7517_003887</name>
</gene>
<evidence type="ECO:0000313" key="2">
    <source>
        <dbReference type="Proteomes" id="UP001147752"/>
    </source>
</evidence>
<dbReference type="AlphaFoldDB" id="A0A9W9S4J0"/>
<comment type="caution">
    <text evidence="1">The sequence shown here is derived from an EMBL/GenBank/DDBJ whole genome shotgun (WGS) entry which is preliminary data.</text>
</comment>
<protein>
    <submittedName>
        <fullName evidence="1">BTB/POZ domain protein</fullName>
    </submittedName>
</protein>
<evidence type="ECO:0000313" key="1">
    <source>
        <dbReference type="EMBL" id="KAJ5371881.1"/>
    </source>
</evidence>
<name>A0A9W9S4J0_9EURO</name>
<dbReference type="Proteomes" id="UP001147752">
    <property type="component" value="Unassembled WGS sequence"/>
</dbReference>
<dbReference type="OrthoDB" id="6359816at2759"/>
<reference evidence="1" key="1">
    <citation type="submission" date="2022-12" db="EMBL/GenBank/DDBJ databases">
        <authorList>
            <person name="Petersen C."/>
        </authorList>
    </citation>
    <scope>NUCLEOTIDE SEQUENCE</scope>
    <source>
        <strain evidence="1">IBT 3081</strain>
    </source>
</reference>
<proteinExistence type="predicted"/>
<organism evidence="1 2">
    <name type="scientific">Penicillium concentricum</name>
    <dbReference type="NCBI Taxonomy" id="293559"/>
    <lineage>
        <taxon>Eukaryota</taxon>
        <taxon>Fungi</taxon>
        <taxon>Dikarya</taxon>
        <taxon>Ascomycota</taxon>
        <taxon>Pezizomycotina</taxon>
        <taxon>Eurotiomycetes</taxon>
        <taxon>Eurotiomycetidae</taxon>
        <taxon>Eurotiales</taxon>
        <taxon>Aspergillaceae</taxon>
        <taxon>Penicillium</taxon>
    </lineage>
</organism>
<sequence length="203" mass="23526">MCNANFLEGKTGKISLPDDDPEAIYMMVQHLYGQSYKDTRLGLKDYGEGRALLNLNVYASADKYNIPSLEECAKEEFKDWAWRSQCTESWGHVVEEAWKGNEFSGLHLIIEKQIAEDIDPMLKDDWLPFIDKGMKLGRLSAAFLRHIVEKKNGIFYALRDTEKGYERDIIDLKKKIKGYRYTLEQLGKEMKSDAYDSDESIEF</sequence>
<accession>A0A9W9S4J0</accession>
<dbReference type="RefSeq" id="XP_056577867.1">
    <property type="nucleotide sequence ID" value="XM_056721617.1"/>
</dbReference>
<keyword evidence="2" id="KW-1185">Reference proteome</keyword>
<dbReference type="GeneID" id="81460800"/>
<dbReference type="PANTHER" id="PTHR47843">
    <property type="entry name" value="BTB DOMAIN-CONTAINING PROTEIN-RELATED"/>
    <property type="match status" value="1"/>
</dbReference>